<sequence>MSTSSSNLRFAFHNQVKALSWVNRFRGELLVLDALPGYGKTAFLTKLKTEYETQEWRCSLISLKRARSKMDAVTAAIEEISAESIESPEDLQHALDILLEQLQSRQPQALMFDDVHYLEKETLDWVKRELARELKQELKDLTDDNFLLIFSGHSICGPTRWPTVRKPIKLTAFHREVINHFIEKNNIPVLWQDRSQNYCPSVVDRIFQFSGGHPRASLGLLQELKNGWIPSRSLRRRKDLRVFKKHVEKELSRFVENLDPGFRTYLSHLIIFRRVDLAILRFIEQKYQVSVEQTDLKLIEKFLQCNLLYSPQNSPGIKALDPVFRLGSLAQMLFKDPEQYSEQHRFAQEIYQEWAATKKWSYNDVIRCLKESIYHCLSRMEEQDRLEESSELMDCLHYGIQILNYRQTEIMDSPRSVLETLLDDDEESQYLLQKLDVDWIKLLKYAFLSYSDTVVEDDIRTLNQTVQDQCKTMTTVLINDIGEVSGTGFWITLNQQYYVVTCAHVIKQLESSEGNLVKVRTFGPNVQDLNLKVLWYRVPEARSEKDWSARQDIAILGLVSEKAPRLPVVCWDDLLPLSSDPINLNEHRQAMTLYSFGYPASKHLKGDSFSSLVFKEKVANGFLKLLNRGPANVEGGVSGAPLCHIEGRELVGMIHAKIGTDIVYCIPSTTILGILGEVRR</sequence>
<keyword evidence="2" id="KW-0378">Hydrolase</keyword>
<accession>A0A6M0SC50</accession>
<dbReference type="EMBL" id="QZCE01000002">
    <property type="protein sequence ID" value="NEZ65906.1"/>
    <property type="molecule type" value="Genomic_DNA"/>
</dbReference>
<dbReference type="SUPFAM" id="SSF50494">
    <property type="entry name" value="Trypsin-like serine proteases"/>
    <property type="match status" value="1"/>
</dbReference>
<dbReference type="Pfam" id="PF13365">
    <property type="entry name" value="Trypsin_2"/>
    <property type="match status" value="1"/>
</dbReference>
<dbReference type="GO" id="GO:0008233">
    <property type="term" value="F:peptidase activity"/>
    <property type="evidence" value="ECO:0007669"/>
    <property type="project" value="UniProtKB-KW"/>
</dbReference>
<reference evidence="2 3" key="1">
    <citation type="journal article" date="2020" name="Microb. Ecol.">
        <title>Ecogenomics of the Marine Benthic Filamentous Cyanobacterium Adonisia.</title>
        <authorList>
            <person name="Walter J.M."/>
            <person name="Coutinho F.H."/>
            <person name="Leomil L."/>
            <person name="Hargreaves P.I."/>
            <person name="Campeao M.E."/>
            <person name="Vieira V.V."/>
            <person name="Silva B.S."/>
            <person name="Fistarol G.O."/>
            <person name="Salomon P.S."/>
            <person name="Sawabe T."/>
            <person name="Mino S."/>
            <person name="Hosokawa M."/>
            <person name="Miyashita H."/>
            <person name="Maruyama F."/>
            <person name="van Verk M.C."/>
            <person name="Dutilh B.E."/>
            <person name="Thompson C.C."/>
            <person name="Thompson F.L."/>
        </authorList>
    </citation>
    <scope>NUCLEOTIDE SEQUENCE [LARGE SCALE GENOMIC DNA]</scope>
    <source>
        <strain evidence="2 3">CCMR0082</strain>
    </source>
</reference>
<dbReference type="SUPFAM" id="SSF52540">
    <property type="entry name" value="P-loop containing nucleoside triphosphate hydrolases"/>
    <property type="match status" value="1"/>
</dbReference>
<dbReference type="InterPro" id="IPR049945">
    <property type="entry name" value="AAA_22"/>
</dbReference>
<dbReference type="Gene3D" id="2.40.10.120">
    <property type="match status" value="1"/>
</dbReference>
<dbReference type="InterPro" id="IPR027417">
    <property type="entry name" value="P-loop_NTPase"/>
</dbReference>
<evidence type="ECO:0000313" key="2">
    <source>
        <dbReference type="EMBL" id="NEZ65906.1"/>
    </source>
</evidence>
<dbReference type="Proteomes" id="UP000473574">
    <property type="component" value="Unassembled WGS sequence"/>
</dbReference>
<evidence type="ECO:0000313" key="3">
    <source>
        <dbReference type="Proteomes" id="UP000473574"/>
    </source>
</evidence>
<name>A0A6M0SC50_9CYAN</name>
<feature type="domain" description="ORC1/DEAH AAA+ ATPase" evidence="1">
    <location>
        <begin position="27"/>
        <end position="130"/>
    </location>
</feature>
<comment type="caution">
    <text evidence="2">The sequence shown here is derived from an EMBL/GenBank/DDBJ whole genome shotgun (WGS) entry which is preliminary data.</text>
</comment>
<dbReference type="GO" id="GO:0016887">
    <property type="term" value="F:ATP hydrolysis activity"/>
    <property type="evidence" value="ECO:0007669"/>
    <property type="project" value="InterPro"/>
</dbReference>
<protein>
    <submittedName>
        <fullName evidence="2">Serine protease</fullName>
    </submittedName>
</protein>
<organism evidence="2 3">
    <name type="scientific">Adonisia turfae CCMR0082</name>
    <dbReference type="NCBI Taxonomy" id="2304604"/>
    <lineage>
        <taxon>Bacteria</taxon>
        <taxon>Bacillati</taxon>
        <taxon>Cyanobacteriota</taxon>
        <taxon>Adonisia</taxon>
        <taxon>Adonisia turfae</taxon>
    </lineage>
</organism>
<evidence type="ECO:0000259" key="1">
    <source>
        <dbReference type="Pfam" id="PF13401"/>
    </source>
</evidence>
<dbReference type="InterPro" id="IPR009003">
    <property type="entry name" value="Peptidase_S1_PA"/>
</dbReference>
<dbReference type="GO" id="GO:0006508">
    <property type="term" value="P:proteolysis"/>
    <property type="evidence" value="ECO:0007669"/>
    <property type="project" value="UniProtKB-KW"/>
</dbReference>
<dbReference type="Pfam" id="PF13401">
    <property type="entry name" value="AAA_22"/>
    <property type="match status" value="1"/>
</dbReference>
<gene>
    <name evidence="2" type="ORF">D0962_24625</name>
</gene>
<proteinExistence type="predicted"/>
<keyword evidence="2" id="KW-0645">Protease</keyword>
<dbReference type="AlphaFoldDB" id="A0A6M0SC50"/>